<feature type="transmembrane region" description="Helical" evidence="8">
    <location>
        <begin position="303"/>
        <end position="326"/>
    </location>
</feature>
<dbReference type="PANTHER" id="PTHR31611">
    <property type="entry name" value="HIGH-AFFINITY NICKEL TRANSPORT PROTEIN NIC1"/>
    <property type="match status" value="1"/>
</dbReference>
<comment type="similarity">
    <text evidence="2 8">Belongs to the NiCoT transporter (TC 2.A.52) family.</text>
</comment>
<feature type="transmembrane region" description="Helical" evidence="8">
    <location>
        <begin position="6"/>
        <end position="27"/>
    </location>
</feature>
<evidence type="ECO:0000313" key="10">
    <source>
        <dbReference type="Proteomes" id="UP000830167"/>
    </source>
</evidence>
<gene>
    <name evidence="9" type="ORF">LSG31_10905</name>
</gene>
<dbReference type="PANTHER" id="PTHR31611:SF0">
    <property type="entry name" value="HIGH-AFFINITY NICKEL TRANSPORT PROTEIN NIC1"/>
    <property type="match status" value="1"/>
</dbReference>
<evidence type="ECO:0000256" key="1">
    <source>
        <dbReference type="ARBA" id="ARBA00004127"/>
    </source>
</evidence>
<dbReference type="Proteomes" id="UP000830167">
    <property type="component" value="Chromosome"/>
</dbReference>
<evidence type="ECO:0000256" key="4">
    <source>
        <dbReference type="ARBA" id="ARBA00022596"/>
    </source>
</evidence>
<organism evidence="9 10">
    <name type="scientific">Fodinisporobacter ferrooxydans</name>
    <dbReference type="NCBI Taxonomy" id="2901836"/>
    <lineage>
        <taxon>Bacteria</taxon>
        <taxon>Bacillati</taxon>
        <taxon>Bacillota</taxon>
        <taxon>Bacilli</taxon>
        <taxon>Bacillales</taxon>
        <taxon>Alicyclobacillaceae</taxon>
        <taxon>Fodinisporobacter</taxon>
    </lineage>
</organism>
<feature type="transmembrane region" description="Helical" evidence="8">
    <location>
        <begin position="114"/>
        <end position="140"/>
    </location>
</feature>
<dbReference type="InterPro" id="IPR004688">
    <property type="entry name" value="Ni/Co_transpt"/>
</dbReference>
<feature type="transmembrane region" description="Helical" evidence="8">
    <location>
        <begin position="76"/>
        <end position="102"/>
    </location>
</feature>
<protein>
    <recommendedName>
        <fullName evidence="8">Nickel/cobalt efflux system</fullName>
    </recommendedName>
</protein>
<evidence type="ECO:0000256" key="2">
    <source>
        <dbReference type="ARBA" id="ARBA00010892"/>
    </source>
</evidence>
<evidence type="ECO:0000313" key="9">
    <source>
        <dbReference type="EMBL" id="UOF92616.1"/>
    </source>
</evidence>
<dbReference type="EMBL" id="CP089291">
    <property type="protein sequence ID" value="UOF92616.1"/>
    <property type="molecule type" value="Genomic_DNA"/>
</dbReference>
<comment type="subcellular location">
    <subcellularLocation>
        <location evidence="8">Cell membrane</location>
        <topology evidence="8">Multi-pass membrane protein</topology>
    </subcellularLocation>
    <subcellularLocation>
        <location evidence="1">Endomembrane system</location>
        <topology evidence="1">Multi-pass membrane protein</topology>
    </subcellularLocation>
</comment>
<keyword evidence="5 8" id="KW-0812">Transmembrane</keyword>
<evidence type="ECO:0000256" key="5">
    <source>
        <dbReference type="ARBA" id="ARBA00022692"/>
    </source>
</evidence>
<reference evidence="9" key="1">
    <citation type="submission" date="2021-12" db="EMBL/GenBank/DDBJ databases">
        <title>Alicyclobacillaceae gen. nov., sp. nov., isolated from chalcocite enrichment system.</title>
        <authorList>
            <person name="Jiang Z."/>
        </authorList>
    </citation>
    <scope>NUCLEOTIDE SEQUENCE</scope>
    <source>
        <strain evidence="9">MYW30-H2</strain>
    </source>
</reference>
<proteinExistence type="inferred from homology"/>
<keyword evidence="4" id="KW-0533">Nickel</keyword>
<sequence>MAERKQSWLGYGVVVLLLHVVGILLLVTSRNHSALINLAFLAYTLGLRHAFDADHIAAIDNTVRKLIQQNKNPNGVGFYFSLGHSTVVTIMTFATIFAVQWAEKEIPYFQHIGGIIGTSVSGLFLLLIGIMNLFILINIAKSFFNMRRGMYNADKVEELLLSRGSIFRLIHPLLRYISKSWHVYPIGFLFGLGFDTASEVALLAISTGAAKSAIPISGVLALPILFAAGMSLLDTVDGIFMTNAYRWAFSTPLRKIYYNLTVTALAVMAALCIGLFELLQVAIPQLGLREGIWGWIANLDLGSVGYILFGLFVFCWGLSYCIWKVFRIEQRWEM</sequence>
<keyword evidence="6 8" id="KW-1133">Transmembrane helix</keyword>
<name>A0ABY4CTN2_9BACL</name>
<evidence type="ECO:0000256" key="7">
    <source>
        <dbReference type="ARBA" id="ARBA00023136"/>
    </source>
</evidence>
<dbReference type="NCBIfam" id="TIGR00802">
    <property type="entry name" value="nico"/>
    <property type="match status" value="1"/>
</dbReference>
<evidence type="ECO:0000256" key="8">
    <source>
        <dbReference type="RuleBase" id="RU362101"/>
    </source>
</evidence>
<accession>A0ABY4CTN2</accession>
<keyword evidence="10" id="KW-1185">Reference proteome</keyword>
<feature type="transmembrane region" description="Helical" evidence="8">
    <location>
        <begin position="212"/>
        <end position="236"/>
    </location>
</feature>
<evidence type="ECO:0000256" key="6">
    <source>
        <dbReference type="ARBA" id="ARBA00022989"/>
    </source>
</evidence>
<evidence type="ECO:0000256" key="3">
    <source>
        <dbReference type="ARBA" id="ARBA00022448"/>
    </source>
</evidence>
<dbReference type="InterPro" id="IPR011541">
    <property type="entry name" value="Ni/Co_transpt_high_affinity"/>
</dbReference>
<feature type="transmembrane region" description="Helical" evidence="8">
    <location>
        <begin position="183"/>
        <end position="206"/>
    </location>
</feature>
<keyword evidence="3 8" id="KW-0813">Transport</keyword>
<dbReference type="Pfam" id="PF03824">
    <property type="entry name" value="NicO"/>
    <property type="match status" value="1"/>
</dbReference>
<keyword evidence="7 8" id="KW-0472">Membrane</keyword>
<feature type="transmembrane region" description="Helical" evidence="8">
    <location>
        <begin position="257"/>
        <end position="283"/>
    </location>
</feature>